<comment type="caution">
    <text evidence="2">The sequence shown here is derived from an EMBL/GenBank/DDBJ whole genome shotgun (WGS) entry which is preliminary data.</text>
</comment>
<dbReference type="EMBL" id="BGZK01000198">
    <property type="protein sequence ID" value="GBP27709.1"/>
    <property type="molecule type" value="Genomic_DNA"/>
</dbReference>
<name>A0A4C1UN14_EUMVA</name>
<evidence type="ECO:0000256" key="1">
    <source>
        <dbReference type="SAM" id="MobiDB-lite"/>
    </source>
</evidence>
<protein>
    <submittedName>
        <fullName evidence="2">Uncharacterized protein</fullName>
    </submittedName>
</protein>
<evidence type="ECO:0000313" key="2">
    <source>
        <dbReference type="EMBL" id="GBP27709.1"/>
    </source>
</evidence>
<feature type="compositionally biased region" description="Basic residues" evidence="1">
    <location>
        <begin position="40"/>
        <end position="52"/>
    </location>
</feature>
<proteinExistence type="predicted"/>
<dbReference type="AlphaFoldDB" id="A0A4C1UN14"/>
<organism evidence="2 3">
    <name type="scientific">Eumeta variegata</name>
    <name type="common">Bagworm moth</name>
    <name type="synonym">Eumeta japonica</name>
    <dbReference type="NCBI Taxonomy" id="151549"/>
    <lineage>
        <taxon>Eukaryota</taxon>
        <taxon>Metazoa</taxon>
        <taxon>Ecdysozoa</taxon>
        <taxon>Arthropoda</taxon>
        <taxon>Hexapoda</taxon>
        <taxon>Insecta</taxon>
        <taxon>Pterygota</taxon>
        <taxon>Neoptera</taxon>
        <taxon>Endopterygota</taxon>
        <taxon>Lepidoptera</taxon>
        <taxon>Glossata</taxon>
        <taxon>Ditrysia</taxon>
        <taxon>Tineoidea</taxon>
        <taxon>Psychidae</taxon>
        <taxon>Oiketicinae</taxon>
        <taxon>Eumeta</taxon>
    </lineage>
</organism>
<keyword evidence="3" id="KW-1185">Reference proteome</keyword>
<sequence>MQFLLPLRLKREKNHSELVRLLPLNQRKALSACGRLPSKVNKHASRSSRGGHRSLWTNGGVTGELPASWIKIEYPMGEGVGLRERGEG</sequence>
<accession>A0A4C1UN14</accession>
<evidence type="ECO:0000313" key="3">
    <source>
        <dbReference type="Proteomes" id="UP000299102"/>
    </source>
</evidence>
<reference evidence="2 3" key="1">
    <citation type="journal article" date="2019" name="Commun. Biol.">
        <title>The bagworm genome reveals a unique fibroin gene that provides high tensile strength.</title>
        <authorList>
            <person name="Kono N."/>
            <person name="Nakamura H."/>
            <person name="Ohtoshi R."/>
            <person name="Tomita M."/>
            <person name="Numata K."/>
            <person name="Arakawa K."/>
        </authorList>
    </citation>
    <scope>NUCLEOTIDE SEQUENCE [LARGE SCALE GENOMIC DNA]</scope>
</reference>
<gene>
    <name evidence="2" type="ORF">EVAR_82757_1</name>
</gene>
<dbReference type="Proteomes" id="UP000299102">
    <property type="component" value="Unassembled WGS sequence"/>
</dbReference>
<feature type="region of interest" description="Disordered" evidence="1">
    <location>
        <begin position="37"/>
        <end position="59"/>
    </location>
</feature>